<keyword evidence="2" id="KW-1185">Reference proteome</keyword>
<accession>A0A9P5SJG3</accession>
<dbReference type="SUPFAM" id="SSF56784">
    <property type="entry name" value="HAD-like"/>
    <property type="match status" value="1"/>
</dbReference>
<reference evidence="1" key="1">
    <citation type="journal article" date="2020" name="Fungal Divers.">
        <title>Resolving the Mortierellaceae phylogeny through synthesis of multi-gene phylogenetics and phylogenomics.</title>
        <authorList>
            <person name="Vandepol N."/>
            <person name="Liber J."/>
            <person name="Desiro A."/>
            <person name="Na H."/>
            <person name="Kennedy M."/>
            <person name="Barry K."/>
            <person name="Grigoriev I.V."/>
            <person name="Miller A.N."/>
            <person name="O'Donnell K."/>
            <person name="Stajich J.E."/>
            <person name="Bonito G."/>
        </authorList>
    </citation>
    <scope>NUCLEOTIDE SEQUENCE</scope>
    <source>
        <strain evidence="1">NVP1</strain>
    </source>
</reference>
<proteinExistence type="predicted"/>
<dbReference type="InterPro" id="IPR036412">
    <property type="entry name" value="HAD-like_sf"/>
</dbReference>
<organism evidence="1 2">
    <name type="scientific">Podila minutissima</name>
    <dbReference type="NCBI Taxonomy" id="64525"/>
    <lineage>
        <taxon>Eukaryota</taxon>
        <taxon>Fungi</taxon>
        <taxon>Fungi incertae sedis</taxon>
        <taxon>Mucoromycota</taxon>
        <taxon>Mortierellomycotina</taxon>
        <taxon>Mortierellomycetes</taxon>
        <taxon>Mortierellales</taxon>
        <taxon>Mortierellaceae</taxon>
        <taxon>Podila</taxon>
    </lineage>
</organism>
<dbReference type="NCBIfam" id="TIGR01509">
    <property type="entry name" value="HAD-SF-IA-v3"/>
    <property type="match status" value="1"/>
</dbReference>
<dbReference type="PANTHER" id="PTHR43611:SF3">
    <property type="entry name" value="FLAVIN MONONUCLEOTIDE HYDROLASE 1, CHLOROPLATIC"/>
    <property type="match status" value="1"/>
</dbReference>
<dbReference type="SFLD" id="SFLDG01129">
    <property type="entry name" value="C1.5:_HAD__Beta-PGM__Phosphata"/>
    <property type="match status" value="1"/>
</dbReference>
<dbReference type="InterPro" id="IPR023198">
    <property type="entry name" value="PGP-like_dom2"/>
</dbReference>
<dbReference type="CDD" id="cd02603">
    <property type="entry name" value="HAD_sEH-N_like"/>
    <property type="match status" value="1"/>
</dbReference>
<dbReference type="InterPro" id="IPR023214">
    <property type="entry name" value="HAD_sf"/>
</dbReference>
<dbReference type="Proteomes" id="UP000696485">
    <property type="component" value="Unassembled WGS sequence"/>
</dbReference>
<name>A0A9P5SJG3_9FUNG</name>
<dbReference type="Gene3D" id="3.40.50.1000">
    <property type="entry name" value="HAD superfamily/HAD-like"/>
    <property type="match status" value="1"/>
</dbReference>
<comment type="caution">
    <text evidence="1">The sequence shown here is derived from an EMBL/GenBank/DDBJ whole genome shotgun (WGS) entry which is preliminary data.</text>
</comment>
<gene>
    <name evidence="1" type="ORF">BG006_008600</name>
</gene>
<dbReference type="InterPro" id="IPR006439">
    <property type="entry name" value="HAD-SF_hydro_IA"/>
</dbReference>
<dbReference type="EMBL" id="JAAAUY010000590">
    <property type="protein sequence ID" value="KAF9328173.1"/>
    <property type="molecule type" value="Genomic_DNA"/>
</dbReference>
<evidence type="ECO:0000313" key="2">
    <source>
        <dbReference type="Proteomes" id="UP000696485"/>
    </source>
</evidence>
<sequence>MSSPLQLPNNLNVSSIKNLIFDLGDVLVKVNQNASAVKFQDFEATNPNALPDNFNLFRTGKVNAQDFRAAVRSSTGLPSSVADAQLDEAWSAILGDFASGRLELIQKLRRDSGYKVYVLTNSDPILTERLNKIIAEHHNERSLDPFFDKVFYSHEIGFEKPDKRAFMSVIDDQSLVPGETLFLDDSAVNIDAATSCGLQAVQVDITTDLSPLSRAQKD</sequence>
<protein>
    <submittedName>
        <fullName evidence="1">Uncharacterized protein</fullName>
    </submittedName>
</protein>
<dbReference type="PANTHER" id="PTHR43611">
    <property type="entry name" value="ALPHA-D-GLUCOSE 1-PHOSPHATE PHOSPHATASE"/>
    <property type="match status" value="1"/>
</dbReference>
<dbReference type="SFLD" id="SFLDS00003">
    <property type="entry name" value="Haloacid_Dehalogenase"/>
    <property type="match status" value="1"/>
</dbReference>
<evidence type="ECO:0000313" key="1">
    <source>
        <dbReference type="EMBL" id="KAF9328173.1"/>
    </source>
</evidence>
<dbReference type="Pfam" id="PF00702">
    <property type="entry name" value="Hydrolase"/>
    <property type="match status" value="1"/>
</dbReference>
<dbReference type="Gene3D" id="1.10.150.240">
    <property type="entry name" value="Putative phosphatase, domain 2"/>
    <property type="match status" value="1"/>
</dbReference>
<dbReference type="GO" id="GO:0016791">
    <property type="term" value="F:phosphatase activity"/>
    <property type="evidence" value="ECO:0007669"/>
    <property type="project" value="UniProtKB-ARBA"/>
</dbReference>
<dbReference type="AlphaFoldDB" id="A0A9P5SJG3"/>